<dbReference type="Gene3D" id="1.10.530.10">
    <property type="match status" value="1"/>
</dbReference>
<dbReference type="Proteomes" id="UP000812013">
    <property type="component" value="Unassembled WGS sequence"/>
</dbReference>
<organism evidence="1 2">
    <name type="scientific">Streptomyces bambusae</name>
    <dbReference type="NCBI Taxonomy" id="1550616"/>
    <lineage>
        <taxon>Bacteria</taxon>
        <taxon>Bacillati</taxon>
        <taxon>Actinomycetota</taxon>
        <taxon>Actinomycetes</taxon>
        <taxon>Kitasatosporales</taxon>
        <taxon>Streptomycetaceae</taxon>
        <taxon>Streptomyces</taxon>
    </lineage>
</organism>
<evidence type="ECO:0008006" key="3">
    <source>
        <dbReference type="Google" id="ProtNLM"/>
    </source>
</evidence>
<dbReference type="InterPro" id="IPR023346">
    <property type="entry name" value="Lysozyme-like_dom_sf"/>
</dbReference>
<evidence type="ECO:0000313" key="1">
    <source>
        <dbReference type="EMBL" id="MBW5483376.1"/>
    </source>
</evidence>
<keyword evidence="2" id="KW-1185">Reference proteome</keyword>
<proteinExistence type="predicted"/>
<sequence>MAGFAAARRRSYRPAQRRSVALAAAVAAVVTFGAFVPGDAVSPHAAGGSDRPGDGAAVPLGGVQLRDDSRWLRTDADIPPQYRRLIVEAGTMCGAPQVTPALVAAVLKAESGFDATLSDPDKDEYGIARWTPRVLRYYLPPERQGAVPTPPFSPEDSIPAVGRMLCALAPELEGVPGDPALNLAAAYRTSTWKVRSQGPELQQIQPHLDQVREHMLRYRPPATPS</sequence>
<dbReference type="SUPFAM" id="SSF53955">
    <property type="entry name" value="Lysozyme-like"/>
    <property type="match status" value="1"/>
</dbReference>
<name>A0ABS6Z727_9ACTN</name>
<evidence type="ECO:0000313" key="2">
    <source>
        <dbReference type="Proteomes" id="UP000812013"/>
    </source>
</evidence>
<protein>
    <recommendedName>
        <fullName evidence="3">Lytic transglycosylase domain-containing protein</fullName>
    </recommendedName>
</protein>
<comment type="caution">
    <text evidence="1">The sequence shown here is derived from an EMBL/GenBank/DDBJ whole genome shotgun (WGS) entry which is preliminary data.</text>
</comment>
<reference evidence="1 2" key="1">
    <citation type="submission" date="2019-12" db="EMBL/GenBank/DDBJ databases">
        <title>Genome sequence of Streptomyces bambusae.</title>
        <authorList>
            <person name="Bansal K."/>
            <person name="Choksket S."/>
            <person name="Korpole S."/>
            <person name="Patil P.B."/>
        </authorList>
    </citation>
    <scope>NUCLEOTIDE SEQUENCE [LARGE SCALE GENOMIC DNA]</scope>
    <source>
        <strain evidence="1 2">SK60</strain>
    </source>
</reference>
<accession>A0ABS6Z727</accession>
<dbReference type="EMBL" id="WTFF01000101">
    <property type="protein sequence ID" value="MBW5483376.1"/>
    <property type="molecule type" value="Genomic_DNA"/>
</dbReference>
<gene>
    <name evidence="1" type="ORF">GPJ59_16135</name>
</gene>